<dbReference type="Proteomes" id="UP000002878">
    <property type="component" value="Chromosome"/>
</dbReference>
<name>I2C5V5_BACAY</name>
<evidence type="ECO:0008006" key="3">
    <source>
        <dbReference type="Google" id="ProtNLM"/>
    </source>
</evidence>
<organism evidence="1 2">
    <name type="scientific">Bacillus amyloliquefaciens (strain Y2)</name>
    <name type="common">Bacillus amyloliquefaciens subsp. plantarum (strain B9601-Y2)</name>
    <dbReference type="NCBI Taxonomy" id="1155777"/>
    <lineage>
        <taxon>Bacteria</taxon>
        <taxon>Bacillati</taxon>
        <taxon>Bacillota</taxon>
        <taxon>Bacilli</taxon>
        <taxon>Bacillales</taxon>
        <taxon>Bacillaceae</taxon>
        <taxon>Bacillus</taxon>
        <taxon>Bacillus amyloliquefaciens group</taxon>
    </lineage>
</organism>
<dbReference type="EMBL" id="CP003332">
    <property type="protein sequence ID" value="AFJ62029.1"/>
    <property type="molecule type" value="Genomic_DNA"/>
</dbReference>
<protein>
    <recommendedName>
        <fullName evidence="3">Group-specific protein</fullName>
    </recommendedName>
</protein>
<accession>I2C5V5</accession>
<evidence type="ECO:0000313" key="2">
    <source>
        <dbReference type="Proteomes" id="UP000002878"/>
    </source>
</evidence>
<dbReference type="PATRIC" id="fig|1126211.3.peg.1981"/>
<dbReference type="KEGG" id="bqy:MUS_2065"/>
<evidence type="ECO:0000313" key="1">
    <source>
        <dbReference type="EMBL" id="AFJ62029.1"/>
    </source>
</evidence>
<dbReference type="HOGENOM" id="CLU_191198_0_0_9"/>
<reference evidence="1 2" key="1">
    <citation type="journal article" date="2012" name="J. Biotechnol.">
        <title>Genome sequence of the plant growth promoting strain Bacillus amyloliquefaciens subsp. plantarum B9601-Y2 and expression of mersacidin and other secondary metabolites.</title>
        <authorList>
            <person name="He P."/>
            <person name="Hao K."/>
            <person name="Blom J."/>
            <person name="Ruckert C."/>
            <person name="Vater J."/>
            <person name="Mao Z."/>
            <person name="Wu Y."/>
            <person name="Hou M."/>
            <person name="He P."/>
            <person name="He Y."/>
            <person name="Borriss R."/>
        </authorList>
    </citation>
    <scope>NUCLEOTIDE SEQUENCE [LARGE SCALE GENOMIC DNA]</scope>
    <source>
        <strain evidence="1">Y2</strain>
    </source>
</reference>
<sequence>MNESEIKKLYLEELEKHLNKLDNELLFWDTDDLIKNTKMCWNTIQEKFFFDPRFPKRKVGRKWMFPAKQTKEFLLEWLLEQPTE</sequence>
<proteinExistence type="predicted"/>
<gene>
    <name evidence="1" type="ORF">MUS_2065</name>
</gene>
<dbReference type="AlphaFoldDB" id="I2C5V5"/>